<dbReference type="Pfam" id="PF13173">
    <property type="entry name" value="AAA_14"/>
    <property type="match status" value="1"/>
</dbReference>
<keyword evidence="4" id="KW-1185">Reference proteome</keyword>
<dbReference type="InterPro" id="IPR041682">
    <property type="entry name" value="AAA_14"/>
</dbReference>
<evidence type="ECO:0000259" key="2">
    <source>
        <dbReference type="Pfam" id="PF13635"/>
    </source>
</evidence>
<evidence type="ECO:0000313" key="3">
    <source>
        <dbReference type="EMBL" id="EFL43673.1"/>
    </source>
</evidence>
<gene>
    <name evidence="3" type="ORF">HMPREF9248_1254</name>
</gene>
<evidence type="ECO:0008006" key="5">
    <source>
        <dbReference type="Google" id="ProtNLM"/>
    </source>
</evidence>
<dbReference type="Pfam" id="PF13635">
    <property type="entry name" value="DUF4143"/>
    <property type="match status" value="1"/>
</dbReference>
<name>A0ABN0AYS7_9ACTN</name>
<reference evidence="3 4" key="1">
    <citation type="submission" date="2010-08" db="EMBL/GenBank/DDBJ databases">
        <authorList>
            <person name="Durkin A.S."/>
            <person name="Madupu R."/>
            <person name="Torralba M."/>
            <person name="Gillis M."/>
            <person name="Methe B."/>
            <person name="Sutton G."/>
            <person name="Nelson K.E."/>
        </authorList>
    </citation>
    <scope>NUCLEOTIDE SEQUENCE [LARGE SCALE GENOMIC DNA]</scope>
    <source>
        <strain evidence="3 4">PB189-T1-4</strain>
    </source>
</reference>
<dbReference type="PANTHER" id="PTHR33295:SF18">
    <property type="entry name" value="AAA+ ATPASE DOMAIN-CONTAINING PROTEIN"/>
    <property type="match status" value="1"/>
</dbReference>
<dbReference type="SUPFAM" id="SSF52540">
    <property type="entry name" value="P-loop containing nucleoside triphosphate hydrolases"/>
    <property type="match status" value="1"/>
</dbReference>
<proteinExistence type="predicted"/>
<comment type="caution">
    <text evidence="3">The sequence shown here is derived from an EMBL/GenBank/DDBJ whole genome shotgun (WGS) entry which is preliminary data.</text>
</comment>
<organism evidence="3 4">
    <name type="scientific">Fannyhessea vaginae PB189-T1-4</name>
    <dbReference type="NCBI Taxonomy" id="866774"/>
    <lineage>
        <taxon>Bacteria</taxon>
        <taxon>Bacillati</taxon>
        <taxon>Actinomycetota</taxon>
        <taxon>Coriobacteriia</taxon>
        <taxon>Coriobacteriales</taxon>
        <taxon>Atopobiaceae</taxon>
        <taxon>Fannyhessea</taxon>
    </lineage>
</organism>
<accession>A0ABN0AYS7</accession>
<feature type="domain" description="AAA" evidence="1">
    <location>
        <begin position="19"/>
        <end position="163"/>
    </location>
</feature>
<evidence type="ECO:0000259" key="1">
    <source>
        <dbReference type="Pfam" id="PF13173"/>
    </source>
</evidence>
<dbReference type="InterPro" id="IPR027417">
    <property type="entry name" value="P-loop_NTPase"/>
</dbReference>
<feature type="domain" description="DUF4143" evidence="2">
    <location>
        <begin position="232"/>
        <end position="384"/>
    </location>
</feature>
<dbReference type="EMBL" id="AEDQ01000032">
    <property type="protein sequence ID" value="EFL43673.1"/>
    <property type="molecule type" value="Genomic_DNA"/>
</dbReference>
<dbReference type="Proteomes" id="UP000004431">
    <property type="component" value="Unassembled WGS sequence"/>
</dbReference>
<dbReference type="InterPro" id="IPR025420">
    <property type="entry name" value="DUF4143"/>
</dbReference>
<evidence type="ECO:0000313" key="4">
    <source>
        <dbReference type="Proteomes" id="UP000004431"/>
    </source>
</evidence>
<sequence length="446" mass="51901">MIKRNFYLNRIIHHMWNGEVKVITGIRRCGKSVLLFDLFYDYLLSQHVPKDHIIAIKLDQRRYYMYRNPITLCDYVENRVLEHRDEKFYLFIDEVQYTQKIVDKEHGGIEISVYDMLNELKAYDNLDVYVTGSNSKGLSSDIATEFRGRATQIHVYPLSFEEFYAHANGNASENTNGNTNSNPAEQENAHVNARDALDTYMLYGGMPRLLSLNTEQDKKEYLLSLYNELYIRDIVERNGVKREDILEDILDFLASQISSLTNPSNVAHALTSMKKEQVNSSLVANYIQYSIDSFLVSKAKRYDVKGKAYFNYPNKYYYADMGLRNARLNYRQYDPGHMMENIIYNDLVRRGYSVDVGVIADRTNGANAQKEIDFVVNNADKKLYIQSAFRMDTTQKETTELASLMLTGDFFKKVVVRMDIPHSFYDDNGIFHCNLIDMLLNRVELF</sequence>
<dbReference type="RefSeq" id="WP_006304681.1">
    <property type="nucleotide sequence ID" value="NZ_AEDQ01000032.1"/>
</dbReference>
<protein>
    <recommendedName>
        <fullName evidence="5">ATPase</fullName>
    </recommendedName>
</protein>
<dbReference type="PANTHER" id="PTHR33295">
    <property type="entry name" value="ATPASE"/>
    <property type="match status" value="1"/>
</dbReference>